<dbReference type="GO" id="GO:0016020">
    <property type="term" value="C:membrane"/>
    <property type="evidence" value="ECO:0007669"/>
    <property type="project" value="InterPro"/>
</dbReference>
<keyword evidence="3" id="KW-1185">Reference proteome</keyword>
<protein>
    <submittedName>
        <fullName evidence="2">Uncharacterized protein</fullName>
    </submittedName>
</protein>
<dbReference type="EMBL" id="JAIWYP010000003">
    <property type="protein sequence ID" value="KAH3857178.1"/>
    <property type="molecule type" value="Genomic_DNA"/>
</dbReference>
<proteinExistence type="predicted"/>
<reference evidence="2" key="2">
    <citation type="submission" date="2020-11" db="EMBL/GenBank/DDBJ databases">
        <authorList>
            <person name="McCartney M.A."/>
            <person name="Auch B."/>
            <person name="Kono T."/>
            <person name="Mallez S."/>
            <person name="Becker A."/>
            <person name="Gohl D.M."/>
            <person name="Silverstein K.A.T."/>
            <person name="Koren S."/>
            <person name="Bechman K.B."/>
            <person name="Herman A."/>
            <person name="Abrahante J.E."/>
            <person name="Garbe J."/>
        </authorList>
    </citation>
    <scope>NUCLEOTIDE SEQUENCE</scope>
    <source>
        <strain evidence="2">Duluth1</strain>
        <tissue evidence="2">Whole animal</tissue>
    </source>
</reference>
<organism evidence="2 3">
    <name type="scientific">Dreissena polymorpha</name>
    <name type="common">Zebra mussel</name>
    <name type="synonym">Mytilus polymorpha</name>
    <dbReference type="NCBI Taxonomy" id="45954"/>
    <lineage>
        <taxon>Eukaryota</taxon>
        <taxon>Metazoa</taxon>
        <taxon>Spiralia</taxon>
        <taxon>Lophotrochozoa</taxon>
        <taxon>Mollusca</taxon>
        <taxon>Bivalvia</taxon>
        <taxon>Autobranchia</taxon>
        <taxon>Heteroconchia</taxon>
        <taxon>Euheterodonta</taxon>
        <taxon>Imparidentia</taxon>
        <taxon>Neoheterodontei</taxon>
        <taxon>Myida</taxon>
        <taxon>Dreissenoidea</taxon>
        <taxon>Dreissenidae</taxon>
        <taxon>Dreissena</taxon>
    </lineage>
</organism>
<sequence length="176" mass="19824">MSVFSYYLVSVLIISVAITLAVICSLHTYHRGEKQYPGAAWRAVARCLGCYCARRSGPEKAYRATGIPGVDYKLARPENATPRASLGMHLVPYPMRNHRGVFLYRNTHVNGTLSSDHSEDSTFHEEDSHEGDSSVMEIKWSEVSIALDKVFFVFFSLILTTDTLCFFMVVYKNVTL</sequence>
<dbReference type="InterPro" id="IPR036719">
    <property type="entry name" value="Neuro-gated_channel_TM_sf"/>
</dbReference>
<dbReference type="AlphaFoldDB" id="A0A9D4LG99"/>
<dbReference type="GO" id="GO:0006811">
    <property type="term" value="P:monoatomic ion transport"/>
    <property type="evidence" value="ECO:0007669"/>
    <property type="project" value="InterPro"/>
</dbReference>
<dbReference type="Proteomes" id="UP000828390">
    <property type="component" value="Unassembled WGS sequence"/>
</dbReference>
<feature type="transmembrane region" description="Helical" evidence="1">
    <location>
        <begin position="150"/>
        <end position="171"/>
    </location>
</feature>
<gene>
    <name evidence="2" type="ORF">DPMN_099779</name>
</gene>
<evidence type="ECO:0000313" key="3">
    <source>
        <dbReference type="Proteomes" id="UP000828390"/>
    </source>
</evidence>
<keyword evidence="1" id="KW-1133">Transmembrane helix</keyword>
<evidence type="ECO:0000313" key="2">
    <source>
        <dbReference type="EMBL" id="KAH3857178.1"/>
    </source>
</evidence>
<feature type="transmembrane region" description="Helical" evidence="1">
    <location>
        <begin position="6"/>
        <end position="26"/>
    </location>
</feature>
<dbReference type="SUPFAM" id="SSF90112">
    <property type="entry name" value="Neurotransmitter-gated ion-channel transmembrane pore"/>
    <property type="match status" value="1"/>
</dbReference>
<reference evidence="2" key="1">
    <citation type="journal article" date="2019" name="bioRxiv">
        <title>The Genome of the Zebra Mussel, Dreissena polymorpha: A Resource for Invasive Species Research.</title>
        <authorList>
            <person name="McCartney M.A."/>
            <person name="Auch B."/>
            <person name="Kono T."/>
            <person name="Mallez S."/>
            <person name="Zhang Y."/>
            <person name="Obille A."/>
            <person name="Becker A."/>
            <person name="Abrahante J.E."/>
            <person name="Garbe J."/>
            <person name="Badalamenti J.P."/>
            <person name="Herman A."/>
            <person name="Mangelson H."/>
            <person name="Liachko I."/>
            <person name="Sullivan S."/>
            <person name="Sone E.D."/>
            <person name="Koren S."/>
            <person name="Silverstein K.A.T."/>
            <person name="Beckman K.B."/>
            <person name="Gohl D.M."/>
        </authorList>
    </citation>
    <scope>NUCLEOTIDE SEQUENCE</scope>
    <source>
        <strain evidence="2">Duluth1</strain>
        <tissue evidence="2">Whole animal</tissue>
    </source>
</reference>
<keyword evidence="1" id="KW-0472">Membrane</keyword>
<accession>A0A9D4LG99</accession>
<comment type="caution">
    <text evidence="2">The sequence shown here is derived from an EMBL/GenBank/DDBJ whole genome shotgun (WGS) entry which is preliminary data.</text>
</comment>
<keyword evidence="1" id="KW-0812">Transmembrane</keyword>
<name>A0A9D4LG99_DREPO</name>
<evidence type="ECO:0000256" key="1">
    <source>
        <dbReference type="SAM" id="Phobius"/>
    </source>
</evidence>